<comment type="catalytic activity">
    <reaction evidence="4">
        <text>(6S)-5-formyl-5,6,7,8-tetrahydrofolate + ATP = (6R)-5,10-methenyltetrahydrofolate + ADP + phosphate</text>
        <dbReference type="Rhea" id="RHEA:10488"/>
        <dbReference type="ChEBI" id="CHEBI:30616"/>
        <dbReference type="ChEBI" id="CHEBI:43474"/>
        <dbReference type="ChEBI" id="CHEBI:57455"/>
        <dbReference type="ChEBI" id="CHEBI:57457"/>
        <dbReference type="ChEBI" id="CHEBI:456216"/>
        <dbReference type="EC" id="6.3.3.2"/>
    </reaction>
</comment>
<comment type="similarity">
    <text evidence="1 4">Belongs to the 5-formyltetrahydrofolate cyclo-ligase family.</text>
</comment>
<gene>
    <name evidence="5" type="ORF">ACFSJH_03640</name>
</gene>
<dbReference type="EC" id="6.3.3.2" evidence="4"/>
<reference evidence="6" key="1">
    <citation type="journal article" date="2019" name="Int. J. Syst. Evol. Microbiol.">
        <title>The Global Catalogue of Microorganisms (GCM) 10K type strain sequencing project: providing services to taxonomists for standard genome sequencing and annotation.</title>
        <authorList>
            <consortium name="The Broad Institute Genomics Platform"/>
            <consortium name="The Broad Institute Genome Sequencing Center for Infectious Disease"/>
            <person name="Wu L."/>
            <person name="Ma J."/>
        </authorList>
    </citation>
    <scope>NUCLEOTIDE SEQUENCE [LARGE SCALE GENOMIC DNA]</scope>
    <source>
        <strain evidence="6">GH52</strain>
    </source>
</reference>
<comment type="cofactor">
    <cofactor evidence="4">
        <name>Mg(2+)</name>
        <dbReference type="ChEBI" id="CHEBI:18420"/>
    </cofactor>
</comment>
<keyword evidence="2 4" id="KW-0547">Nucleotide-binding</keyword>
<evidence type="ECO:0000256" key="1">
    <source>
        <dbReference type="ARBA" id="ARBA00010638"/>
    </source>
</evidence>
<proteinExistence type="inferred from homology"/>
<protein>
    <recommendedName>
        <fullName evidence="4">5-formyltetrahydrofolate cyclo-ligase</fullName>
        <ecNumber evidence="4">6.3.3.2</ecNumber>
    </recommendedName>
</protein>
<keyword evidence="4" id="KW-0460">Magnesium</keyword>
<dbReference type="Pfam" id="PF01812">
    <property type="entry name" value="5-FTHF_cyc-lig"/>
    <property type="match status" value="1"/>
</dbReference>
<keyword evidence="6" id="KW-1185">Reference proteome</keyword>
<sequence>MDKLTVQEQKQTIREQVKQARKRVTVANRLSWSNAANIHIIDWLREQTYTSILVYSALPLELNLTGTITWCWRNAINVYMPKTNPSEHTFTIYEVGSLDELQSGAMGIQEPYLQQRLANNVIPDVIIVPGVAFDRQGGRLGYGAGYYDRWIAANGQKHKPVIIGAAFEQQLVSHIPMEEHDFPMDMLVTEYKLYHLQSEKVY</sequence>
<keyword evidence="4" id="KW-0479">Metal-binding</keyword>
<dbReference type="GO" id="GO:0030272">
    <property type="term" value="F:5-formyltetrahydrofolate cyclo-ligase activity"/>
    <property type="evidence" value="ECO:0007669"/>
    <property type="project" value="UniProtKB-EC"/>
</dbReference>
<dbReference type="InterPro" id="IPR024185">
    <property type="entry name" value="FTHF_cligase-like_sf"/>
</dbReference>
<dbReference type="PANTHER" id="PTHR23407">
    <property type="entry name" value="ATPASE INHIBITOR/5-FORMYLTETRAHYDROFOLATE CYCLO-LIGASE"/>
    <property type="match status" value="1"/>
</dbReference>
<dbReference type="Gene3D" id="3.40.50.10420">
    <property type="entry name" value="NagB/RpiA/CoA transferase-like"/>
    <property type="match status" value="1"/>
</dbReference>
<dbReference type="PIRSF" id="PIRSF006806">
    <property type="entry name" value="FTHF_cligase"/>
    <property type="match status" value="1"/>
</dbReference>
<evidence type="ECO:0000256" key="3">
    <source>
        <dbReference type="ARBA" id="ARBA00022840"/>
    </source>
</evidence>
<dbReference type="InterPro" id="IPR037171">
    <property type="entry name" value="NagB/RpiA_transferase-like"/>
</dbReference>
<evidence type="ECO:0000313" key="6">
    <source>
        <dbReference type="Proteomes" id="UP001597362"/>
    </source>
</evidence>
<dbReference type="RefSeq" id="WP_377769858.1">
    <property type="nucleotide sequence ID" value="NZ_JBHUHO010000010.1"/>
</dbReference>
<evidence type="ECO:0000313" key="5">
    <source>
        <dbReference type="EMBL" id="MFD2114832.1"/>
    </source>
</evidence>
<dbReference type="PANTHER" id="PTHR23407:SF1">
    <property type="entry name" value="5-FORMYLTETRAHYDROFOLATE CYCLO-LIGASE"/>
    <property type="match status" value="1"/>
</dbReference>
<dbReference type="Proteomes" id="UP001597362">
    <property type="component" value="Unassembled WGS sequence"/>
</dbReference>
<keyword evidence="5" id="KW-0436">Ligase</keyword>
<dbReference type="NCBIfam" id="TIGR02727">
    <property type="entry name" value="MTHFS_bact"/>
    <property type="match status" value="1"/>
</dbReference>
<dbReference type="SUPFAM" id="SSF100950">
    <property type="entry name" value="NagB/RpiA/CoA transferase-like"/>
    <property type="match status" value="1"/>
</dbReference>
<accession>A0ABW4YGM8</accession>
<evidence type="ECO:0000256" key="4">
    <source>
        <dbReference type="RuleBase" id="RU361279"/>
    </source>
</evidence>
<organism evidence="5 6">
    <name type="scientific">Paenibacillus yanchengensis</name>
    <dbReference type="NCBI Taxonomy" id="2035833"/>
    <lineage>
        <taxon>Bacteria</taxon>
        <taxon>Bacillati</taxon>
        <taxon>Bacillota</taxon>
        <taxon>Bacilli</taxon>
        <taxon>Bacillales</taxon>
        <taxon>Paenibacillaceae</taxon>
        <taxon>Paenibacillus</taxon>
    </lineage>
</organism>
<dbReference type="EMBL" id="JBHUHO010000010">
    <property type="protein sequence ID" value="MFD2114832.1"/>
    <property type="molecule type" value="Genomic_DNA"/>
</dbReference>
<keyword evidence="3 4" id="KW-0067">ATP-binding</keyword>
<dbReference type="InterPro" id="IPR002698">
    <property type="entry name" value="FTHF_cligase"/>
</dbReference>
<comment type="caution">
    <text evidence="5">The sequence shown here is derived from an EMBL/GenBank/DDBJ whole genome shotgun (WGS) entry which is preliminary data.</text>
</comment>
<evidence type="ECO:0000256" key="2">
    <source>
        <dbReference type="ARBA" id="ARBA00022741"/>
    </source>
</evidence>
<name>A0ABW4YGM8_9BACL</name>